<evidence type="ECO:0000313" key="2">
    <source>
        <dbReference type="Proteomes" id="UP001243375"/>
    </source>
</evidence>
<dbReference type="EMBL" id="JASBWU010000026">
    <property type="protein sequence ID" value="KAJ9112231.1"/>
    <property type="molecule type" value="Genomic_DNA"/>
</dbReference>
<sequence>MSLAVRSVRPLAGRVQYQRLSTASLVKVVEEEKGHNQPLSGSPQQEHTNKAASSIEDRLPIWLRPYQVQVIVECMKALDGGLQRIGVSSPTGSGKTVMFTHLIPMLLKRGSFQGGSVLVLVGNIELARQAYQTIRSSFPDYTVELEQGTSTASGSADVTIATYQTLRQDSRLAKFDSARFKGIIVDEAHHAAAPSYIKLLSYFNAGVKSTENGENGNSTPPSASTGDQPNVPIIGFTATFSRHDQLALSRVFQEIVYHQDVIDMLEAGWLSPARFTTVRVDLKLSKVAISSTTDDYSATSLAEVMNTDAMNDLIVRVYLDRAGDRKSTLIFCVDLAHVADMTAAFRRAGVDARFVTGNTKESQRKALVDAFKAGEFPVMVNCQLFTEGTDIPNIGRGLRHSPGKEDCRIIDLADNVKKVGGLITGPTLFGLDTDAAVDDATVATLKKWAREREELEQESESESDEQVSGDVSYQEDDDPFRLDDAPSKSARGKSRYAWVSCGDNKYVLDAFESEYYSIVRENGLFQIRHTFQLPKEMAKEGKKFSPFRKPTTYGRTETLEAAFRAADALVEKMVPKLRRSSLTRWAPWRRKPASPAQLKWLERMVEKGTANGTIITGKTDRGEDGPDEPLVLTCGQVTAMLTAMKHGAKGRYEKGSRKNEQAERVKAKEAKRQAAQTVKVGPLGH</sequence>
<gene>
    <name evidence="1" type="ORF">QFC22_006315</name>
</gene>
<keyword evidence="2" id="KW-1185">Reference proteome</keyword>
<proteinExistence type="predicted"/>
<evidence type="ECO:0000313" key="1">
    <source>
        <dbReference type="EMBL" id="KAJ9112231.1"/>
    </source>
</evidence>
<protein>
    <submittedName>
        <fullName evidence="1">Uncharacterized protein</fullName>
    </submittedName>
</protein>
<comment type="caution">
    <text evidence="1">The sequence shown here is derived from an EMBL/GenBank/DDBJ whole genome shotgun (WGS) entry which is preliminary data.</text>
</comment>
<reference evidence="1" key="1">
    <citation type="submission" date="2023-04" db="EMBL/GenBank/DDBJ databases">
        <title>Draft Genome sequencing of Naganishia species isolated from polar environments using Oxford Nanopore Technology.</title>
        <authorList>
            <person name="Leo P."/>
            <person name="Venkateswaran K."/>
        </authorList>
    </citation>
    <scope>NUCLEOTIDE SEQUENCE</scope>
    <source>
        <strain evidence="1">MNA-CCFEE 5425</strain>
    </source>
</reference>
<accession>A0ACC2WMB8</accession>
<organism evidence="1 2">
    <name type="scientific">Naganishia vaughanmartiniae</name>
    <dbReference type="NCBI Taxonomy" id="1424756"/>
    <lineage>
        <taxon>Eukaryota</taxon>
        <taxon>Fungi</taxon>
        <taxon>Dikarya</taxon>
        <taxon>Basidiomycota</taxon>
        <taxon>Agaricomycotina</taxon>
        <taxon>Tremellomycetes</taxon>
        <taxon>Filobasidiales</taxon>
        <taxon>Filobasidiaceae</taxon>
        <taxon>Naganishia</taxon>
    </lineage>
</organism>
<dbReference type="Proteomes" id="UP001243375">
    <property type="component" value="Unassembled WGS sequence"/>
</dbReference>
<name>A0ACC2WMB8_9TREE</name>